<evidence type="ECO:0000313" key="1">
    <source>
        <dbReference type="EMBL" id="PNF32293.1"/>
    </source>
</evidence>
<keyword evidence="2" id="KW-1185">Reference proteome</keyword>
<evidence type="ECO:0008006" key="3">
    <source>
        <dbReference type="Google" id="ProtNLM"/>
    </source>
</evidence>
<dbReference type="Gene3D" id="3.30.420.10">
    <property type="entry name" value="Ribonuclease H-like superfamily/Ribonuclease H"/>
    <property type="match status" value="1"/>
</dbReference>
<dbReference type="Proteomes" id="UP000235965">
    <property type="component" value="Unassembled WGS sequence"/>
</dbReference>
<dbReference type="GO" id="GO:0003676">
    <property type="term" value="F:nucleic acid binding"/>
    <property type="evidence" value="ECO:0007669"/>
    <property type="project" value="InterPro"/>
</dbReference>
<accession>A0A2J7QUN3</accession>
<proteinExistence type="predicted"/>
<evidence type="ECO:0000313" key="2">
    <source>
        <dbReference type="Proteomes" id="UP000235965"/>
    </source>
</evidence>
<comment type="caution">
    <text evidence="1">The sequence shown here is derived from an EMBL/GenBank/DDBJ whole genome shotgun (WGS) entry which is preliminary data.</text>
</comment>
<dbReference type="InterPro" id="IPR036397">
    <property type="entry name" value="RNaseH_sf"/>
</dbReference>
<dbReference type="AlphaFoldDB" id="A0A2J7QUN3"/>
<reference evidence="1 2" key="1">
    <citation type="submission" date="2017-12" db="EMBL/GenBank/DDBJ databases">
        <title>Hemimetabolous genomes reveal molecular basis of termite eusociality.</title>
        <authorList>
            <person name="Harrison M.C."/>
            <person name="Jongepier E."/>
            <person name="Robertson H.M."/>
            <person name="Arning N."/>
            <person name="Bitard-Feildel T."/>
            <person name="Chao H."/>
            <person name="Childers C.P."/>
            <person name="Dinh H."/>
            <person name="Doddapaneni H."/>
            <person name="Dugan S."/>
            <person name="Gowin J."/>
            <person name="Greiner C."/>
            <person name="Han Y."/>
            <person name="Hu H."/>
            <person name="Hughes D.S.T."/>
            <person name="Huylmans A.-K."/>
            <person name="Kemena C."/>
            <person name="Kremer L.P.M."/>
            <person name="Lee S.L."/>
            <person name="Lopez-Ezquerra A."/>
            <person name="Mallet L."/>
            <person name="Monroy-Kuhn J.M."/>
            <person name="Moser A."/>
            <person name="Murali S.C."/>
            <person name="Muzny D.M."/>
            <person name="Otani S."/>
            <person name="Piulachs M.-D."/>
            <person name="Poelchau M."/>
            <person name="Qu J."/>
            <person name="Schaub F."/>
            <person name="Wada-Katsumata A."/>
            <person name="Worley K.C."/>
            <person name="Xie Q."/>
            <person name="Ylla G."/>
            <person name="Poulsen M."/>
            <person name="Gibbs R.A."/>
            <person name="Schal C."/>
            <person name="Richards S."/>
            <person name="Belles X."/>
            <person name="Korb J."/>
            <person name="Bornberg-Bauer E."/>
        </authorList>
    </citation>
    <scope>NUCLEOTIDE SEQUENCE [LARGE SCALE GENOMIC DNA]</scope>
    <source>
        <tissue evidence="1">Whole body</tissue>
    </source>
</reference>
<dbReference type="EMBL" id="NEVH01010496">
    <property type="protein sequence ID" value="PNF32293.1"/>
    <property type="molecule type" value="Genomic_DNA"/>
</dbReference>
<organism evidence="1 2">
    <name type="scientific">Cryptotermes secundus</name>
    <dbReference type="NCBI Taxonomy" id="105785"/>
    <lineage>
        <taxon>Eukaryota</taxon>
        <taxon>Metazoa</taxon>
        <taxon>Ecdysozoa</taxon>
        <taxon>Arthropoda</taxon>
        <taxon>Hexapoda</taxon>
        <taxon>Insecta</taxon>
        <taxon>Pterygota</taxon>
        <taxon>Neoptera</taxon>
        <taxon>Polyneoptera</taxon>
        <taxon>Dictyoptera</taxon>
        <taxon>Blattodea</taxon>
        <taxon>Blattoidea</taxon>
        <taxon>Termitoidae</taxon>
        <taxon>Kalotermitidae</taxon>
        <taxon>Cryptotermitinae</taxon>
        <taxon>Cryptotermes</taxon>
    </lineage>
</organism>
<dbReference type="InParanoid" id="A0A2J7QUN3"/>
<gene>
    <name evidence="1" type="ORF">B7P43_G16680</name>
</gene>
<name>A0A2J7QUN3_9NEOP</name>
<protein>
    <recommendedName>
        <fullName evidence="3">Tc1-like transposase DDE domain-containing protein</fullName>
    </recommendedName>
</protein>
<sequence length="94" mass="10587">MEAYSPECLVPAVVQAAVSMYAGTVQLWFEEHEGELQHPPWPAQAPDLNITEPLWSVLETRMSNKVPPSTSLKQLEVVLHEKCYNILLETAQNL</sequence>